<protein>
    <submittedName>
        <fullName evidence="1">Uncharacterized protein</fullName>
    </submittedName>
</protein>
<reference evidence="1 2" key="1">
    <citation type="submission" date="2021-01" db="EMBL/GenBank/DDBJ databases">
        <title>Genomic Encyclopedia of Type Strains, Phase IV (KMG-IV): sequencing the most valuable type-strain genomes for metagenomic binning, comparative biology and taxonomic classification.</title>
        <authorList>
            <person name="Goeker M."/>
        </authorList>
    </citation>
    <scope>NUCLEOTIDE SEQUENCE [LARGE SCALE GENOMIC DNA]</scope>
    <source>
        <strain evidence="1 2">DSM 105453</strain>
    </source>
</reference>
<comment type="caution">
    <text evidence="1">The sequence shown here is derived from an EMBL/GenBank/DDBJ whole genome shotgun (WGS) entry which is preliminary data.</text>
</comment>
<organism evidence="1 2">
    <name type="scientific">Siminovitchia thermophila</name>
    <dbReference type="NCBI Taxonomy" id="1245522"/>
    <lineage>
        <taxon>Bacteria</taxon>
        <taxon>Bacillati</taxon>
        <taxon>Bacillota</taxon>
        <taxon>Bacilli</taxon>
        <taxon>Bacillales</taxon>
        <taxon>Bacillaceae</taxon>
        <taxon>Siminovitchia</taxon>
    </lineage>
</organism>
<evidence type="ECO:0000313" key="2">
    <source>
        <dbReference type="Proteomes" id="UP000823485"/>
    </source>
</evidence>
<sequence length="33" mass="3733">MKKRLNIVIDITAVQPLFRHEDFSPLHGTGLDA</sequence>
<dbReference type="Proteomes" id="UP000823485">
    <property type="component" value="Unassembled WGS sequence"/>
</dbReference>
<keyword evidence="2" id="KW-1185">Reference proteome</keyword>
<accession>A0ABS2RDB2</accession>
<proteinExistence type="predicted"/>
<dbReference type="EMBL" id="JAFBFH010000033">
    <property type="protein sequence ID" value="MBM7716833.1"/>
    <property type="molecule type" value="Genomic_DNA"/>
</dbReference>
<evidence type="ECO:0000313" key="1">
    <source>
        <dbReference type="EMBL" id="MBM7716833.1"/>
    </source>
</evidence>
<name>A0ABS2RDB2_9BACI</name>
<gene>
    <name evidence="1" type="ORF">JOC94_003857</name>
</gene>